<protein>
    <submittedName>
        <fullName evidence="2">Uncharacterized protein</fullName>
    </submittedName>
</protein>
<accession>A0AAV7X7T4</accession>
<dbReference type="AlphaFoldDB" id="A0AAV7X7T4"/>
<evidence type="ECO:0000313" key="3">
    <source>
        <dbReference type="Proteomes" id="UP001075354"/>
    </source>
</evidence>
<evidence type="ECO:0000313" key="2">
    <source>
        <dbReference type="EMBL" id="KAJ1520617.1"/>
    </source>
</evidence>
<evidence type="ECO:0000256" key="1">
    <source>
        <dbReference type="SAM" id="MobiDB-lite"/>
    </source>
</evidence>
<organism evidence="2 3">
    <name type="scientific">Megalurothrips usitatus</name>
    <name type="common">bean blossom thrips</name>
    <dbReference type="NCBI Taxonomy" id="439358"/>
    <lineage>
        <taxon>Eukaryota</taxon>
        <taxon>Metazoa</taxon>
        <taxon>Ecdysozoa</taxon>
        <taxon>Arthropoda</taxon>
        <taxon>Hexapoda</taxon>
        <taxon>Insecta</taxon>
        <taxon>Pterygota</taxon>
        <taxon>Neoptera</taxon>
        <taxon>Paraneoptera</taxon>
        <taxon>Thysanoptera</taxon>
        <taxon>Terebrantia</taxon>
        <taxon>Thripoidea</taxon>
        <taxon>Thripidae</taxon>
        <taxon>Megalurothrips</taxon>
    </lineage>
</organism>
<feature type="region of interest" description="Disordered" evidence="1">
    <location>
        <begin position="62"/>
        <end position="95"/>
    </location>
</feature>
<gene>
    <name evidence="2" type="ORF">ONE63_003726</name>
</gene>
<sequence length="95" mass="10800">MHENFCEKSQLLRKFLPPPPKKKSFLQFGRLPAGPAAHKRALSVLSRFTPFTSLGRRISRYPARSRGAGTRDYISAETRGDFSDRPSGQPLRWGR</sequence>
<proteinExistence type="predicted"/>
<reference evidence="2" key="1">
    <citation type="submission" date="2022-12" db="EMBL/GenBank/DDBJ databases">
        <title>Chromosome-level genome assembly of the bean flower thrips Megalurothrips usitatus.</title>
        <authorList>
            <person name="Ma L."/>
            <person name="Liu Q."/>
            <person name="Li H."/>
            <person name="Cai W."/>
        </authorList>
    </citation>
    <scope>NUCLEOTIDE SEQUENCE</scope>
    <source>
        <strain evidence="2">Cailab_2022a</strain>
    </source>
</reference>
<dbReference type="Proteomes" id="UP001075354">
    <property type="component" value="Chromosome 14"/>
</dbReference>
<dbReference type="EMBL" id="JAPTSV010000014">
    <property type="protein sequence ID" value="KAJ1520617.1"/>
    <property type="molecule type" value="Genomic_DNA"/>
</dbReference>
<comment type="caution">
    <text evidence="2">The sequence shown here is derived from an EMBL/GenBank/DDBJ whole genome shotgun (WGS) entry which is preliminary data.</text>
</comment>
<keyword evidence="3" id="KW-1185">Reference proteome</keyword>
<name>A0AAV7X7T4_9NEOP</name>